<reference evidence="8" key="1">
    <citation type="submission" date="2023-02" db="EMBL/GenBank/DDBJ databases">
        <title>Actinomadura rubrobrunea NBRC 14622.</title>
        <authorList>
            <person name="Ichikawa N."/>
            <person name="Sato H."/>
            <person name="Tonouchi N."/>
        </authorList>
    </citation>
    <scope>NUCLEOTIDE SEQUENCE</scope>
    <source>
        <strain evidence="8">NBRC 14622</strain>
    </source>
</reference>
<evidence type="ECO:0000256" key="7">
    <source>
        <dbReference type="RuleBase" id="RU000461"/>
    </source>
</evidence>
<evidence type="ECO:0000256" key="1">
    <source>
        <dbReference type="ARBA" id="ARBA00010617"/>
    </source>
</evidence>
<dbReference type="SUPFAM" id="SSF48264">
    <property type="entry name" value="Cytochrome P450"/>
    <property type="match status" value="1"/>
</dbReference>
<dbReference type="AlphaFoldDB" id="A0A9W6PWE1"/>
<protein>
    <submittedName>
        <fullName evidence="8">Cytochrome P450</fullName>
    </submittedName>
</protein>
<dbReference type="PANTHER" id="PTHR46696:SF1">
    <property type="entry name" value="CYTOCHROME P450 YJIB-RELATED"/>
    <property type="match status" value="1"/>
</dbReference>
<dbReference type="Gene3D" id="1.10.630.10">
    <property type="entry name" value="Cytochrome P450"/>
    <property type="match status" value="1"/>
</dbReference>
<dbReference type="GO" id="GO:0004497">
    <property type="term" value="F:monooxygenase activity"/>
    <property type="evidence" value="ECO:0007669"/>
    <property type="project" value="UniProtKB-KW"/>
</dbReference>
<evidence type="ECO:0000313" key="8">
    <source>
        <dbReference type="EMBL" id="GLW65160.1"/>
    </source>
</evidence>
<dbReference type="FunFam" id="1.10.630.10:FF:000018">
    <property type="entry name" value="Cytochrome P450 monooxygenase"/>
    <property type="match status" value="1"/>
</dbReference>
<gene>
    <name evidence="8" type="ORF">Arub01_34040</name>
</gene>
<proteinExistence type="inferred from homology"/>
<dbReference type="PANTHER" id="PTHR46696">
    <property type="entry name" value="P450, PUTATIVE (EUROFUNG)-RELATED"/>
    <property type="match status" value="1"/>
</dbReference>
<dbReference type="GO" id="GO:0016705">
    <property type="term" value="F:oxidoreductase activity, acting on paired donors, with incorporation or reduction of molecular oxygen"/>
    <property type="evidence" value="ECO:0007669"/>
    <property type="project" value="InterPro"/>
</dbReference>
<evidence type="ECO:0000256" key="3">
    <source>
        <dbReference type="ARBA" id="ARBA00022723"/>
    </source>
</evidence>
<evidence type="ECO:0000256" key="6">
    <source>
        <dbReference type="ARBA" id="ARBA00023033"/>
    </source>
</evidence>
<dbReference type="PRINTS" id="PR00359">
    <property type="entry name" value="BP450"/>
</dbReference>
<evidence type="ECO:0000256" key="4">
    <source>
        <dbReference type="ARBA" id="ARBA00023002"/>
    </source>
</evidence>
<name>A0A9W6PWE1_9ACTN</name>
<keyword evidence="2 7" id="KW-0349">Heme</keyword>
<dbReference type="PROSITE" id="PS00086">
    <property type="entry name" value="CYTOCHROME_P450"/>
    <property type="match status" value="1"/>
</dbReference>
<dbReference type="CDD" id="cd11032">
    <property type="entry name" value="P450_EryK-like"/>
    <property type="match status" value="1"/>
</dbReference>
<evidence type="ECO:0000256" key="5">
    <source>
        <dbReference type="ARBA" id="ARBA00023004"/>
    </source>
</evidence>
<dbReference type="InterPro" id="IPR036396">
    <property type="entry name" value="Cyt_P450_sf"/>
</dbReference>
<comment type="caution">
    <text evidence="8">The sequence shown here is derived from an EMBL/GenBank/DDBJ whole genome shotgun (WGS) entry which is preliminary data.</text>
</comment>
<dbReference type="InterPro" id="IPR017972">
    <property type="entry name" value="Cyt_P450_CS"/>
</dbReference>
<evidence type="ECO:0000313" key="9">
    <source>
        <dbReference type="Proteomes" id="UP001165124"/>
    </source>
</evidence>
<dbReference type="EMBL" id="BSRZ01000008">
    <property type="protein sequence ID" value="GLW65160.1"/>
    <property type="molecule type" value="Genomic_DNA"/>
</dbReference>
<dbReference type="InterPro" id="IPR002397">
    <property type="entry name" value="Cyt_P450_B"/>
</dbReference>
<dbReference type="GO" id="GO:0005506">
    <property type="term" value="F:iron ion binding"/>
    <property type="evidence" value="ECO:0007669"/>
    <property type="project" value="InterPro"/>
</dbReference>
<dbReference type="GO" id="GO:0020037">
    <property type="term" value="F:heme binding"/>
    <property type="evidence" value="ECO:0007669"/>
    <property type="project" value="InterPro"/>
</dbReference>
<keyword evidence="4 7" id="KW-0560">Oxidoreductase</keyword>
<comment type="similarity">
    <text evidence="1 7">Belongs to the cytochrome P450 family.</text>
</comment>
<sequence>MLGWLSKMRATRSVWRDESTGSVHVFGYQDLLHVLSNHTIFGSDFGDLTPSPPPDVPNFMEGVLTMTDPPRHGKLRKLVSQAFTPRSVAQLEPRIRQLTKELFDNVADQSEFDLVTAVTYPLPVIVIAEMLGIPSSDHALFRDWGEALLSNNYELPAGTVPDAPAITDSTAEKLRQMHAYLMEHIRDRRLRHREDLIGRLVAAEVDGDRLTDTEVVSFLNFLLLAGHLTTTLLMGNTLLCFEEAPEAMAEVRADRTLVEGTIEEVLRYRPPVVFGYRLTKSATSLGGVDIPPKTPVVMWLLSGNHDERQFDHADRFDIHRSPNPHLTFGHGIHFCLGAPLARLESRIVLNELLDRYAEVACGEPVFYEHSPEIYGAKSLPLTVRRA</sequence>
<evidence type="ECO:0000256" key="2">
    <source>
        <dbReference type="ARBA" id="ARBA00022617"/>
    </source>
</evidence>
<keyword evidence="6 7" id="KW-0503">Monooxygenase</keyword>
<dbReference type="Proteomes" id="UP001165124">
    <property type="component" value="Unassembled WGS sequence"/>
</dbReference>
<organism evidence="8 9">
    <name type="scientific">Actinomadura rubrobrunea</name>
    <dbReference type="NCBI Taxonomy" id="115335"/>
    <lineage>
        <taxon>Bacteria</taxon>
        <taxon>Bacillati</taxon>
        <taxon>Actinomycetota</taxon>
        <taxon>Actinomycetes</taxon>
        <taxon>Streptosporangiales</taxon>
        <taxon>Thermomonosporaceae</taxon>
        <taxon>Actinomadura</taxon>
    </lineage>
</organism>
<dbReference type="Pfam" id="PF00067">
    <property type="entry name" value="p450"/>
    <property type="match status" value="1"/>
</dbReference>
<keyword evidence="3 7" id="KW-0479">Metal-binding</keyword>
<accession>A0A9W6PWE1</accession>
<keyword evidence="5 7" id="KW-0408">Iron</keyword>
<keyword evidence="9" id="KW-1185">Reference proteome</keyword>
<dbReference type="InterPro" id="IPR001128">
    <property type="entry name" value="Cyt_P450"/>
</dbReference>